<sequence length="49" mass="5485">MDDLKVVVGIDLGRGKDAVFTVDFKDRDRTMRSWELEGAALCAGKTERL</sequence>
<protein>
    <submittedName>
        <fullName evidence="1">Uncharacterized protein</fullName>
    </submittedName>
</protein>
<gene>
    <name evidence="1" type="ORF">FHS26_005458</name>
</gene>
<evidence type="ECO:0000313" key="2">
    <source>
        <dbReference type="Proteomes" id="UP000518315"/>
    </source>
</evidence>
<dbReference type="EMBL" id="JACHXH010000024">
    <property type="protein sequence ID" value="MBB3137693.1"/>
    <property type="molecule type" value="Genomic_DNA"/>
</dbReference>
<name>A0A7W5BS15_9HYPH</name>
<dbReference type="Proteomes" id="UP000518315">
    <property type="component" value="Unassembled WGS sequence"/>
</dbReference>
<dbReference type="AlphaFoldDB" id="A0A7W5BS15"/>
<reference evidence="1 2" key="1">
    <citation type="submission" date="2020-08" db="EMBL/GenBank/DDBJ databases">
        <title>Genomic Encyclopedia of Type Strains, Phase III (KMG-III): the genomes of soil and plant-associated and newly described type strains.</title>
        <authorList>
            <person name="Whitman W."/>
        </authorList>
    </citation>
    <scope>NUCLEOTIDE SEQUENCE [LARGE SCALE GENOMIC DNA]</scope>
    <source>
        <strain evidence="1 2">CECT 4113</strain>
    </source>
</reference>
<evidence type="ECO:0000313" key="1">
    <source>
        <dbReference type="EMBL" id="MBB3137693.1"/>
    </source>
</evidence>
<keyword evidence="2" id="KW-1185">Reference proteome</keyword>
<dbReference type="RefSeq" id="WP_157633391.1">
    <property type="nucleotide sequence ID" value="NZ_JACHXH010000024.1"/>
</dbReference>
<accession>A0A7W5BS15</accession>
<proteinExistence type="predicted"/>
<organism evidence="1 2">
    <name type="scientific">Rhizobium pisi</name>
    <dbReference type="NCBI Taxonomy" id="574561"/>
    <lineage>
        <taxon>Bacteria</taxon>
        <taxon>Pseudomonadati</taxon>
        <taxon>Pseudomonadota</taxon>
        <taxon>Alphaproteobacteria</taxon>
        <taxon>Hyphomicrobiales</taxon>
        <taxon>Rhizobiaceae</taxon>
        <taxon>Rhizobium/Agrobacterium group</taxon>
        <taxon>Rhizobium</taxon>
    </lineage>
</organism>
<comment type="caution">
    <text evidence="1">The sequence shown here is derived from an EMBL/GenBank/DDBJ whole genome shotgun (WGS) entry which is preliminary data.</text>
</comment>